<proteinExistence type="predicted"/>
<dbReference type="Pfam" id="PF11086">
    <property type="entry name" value="DUF2878"/>
    <property type="match status" value="1"/>
</dbReference>
<keyword evidence="3" id="KW-1185">Reference proteome</keyword>
<geneLocation type="plasmid" evidence="2 3">
    <name>unnamed5</name>
</geneLocation>
<dbReference type="KEGG" id="pxi:J5O05_20195"/>
<sequence>MRLAINGILFQIAWWATALFRGKAVECLVVIALLLYLSNRDKRQARLDTVVLLPSLLLVEQTLSFLGLFRYDDAMLPDYIVLLWVCFVFTVRESLSFIFKLNTFSQLFLLSLGCSISYLAAENLNLLTLQFERIEFVLWFGTSWSVCFILLAQTSLKLSLRD</sequence>
<feature type="transmembrane region" description="Helical" evidence="1">
    <location>
        <begin position="103"/>
        <end position="121"/>
    </location>
</feature>
<dbReference type="InterPro" id="IPR021306">
    <property type="entry name" value="DUF2878"/>
</dbReference>
<evidence type="ECO:0000256" key="1">
    <source>
        <dbReference type="SAM" id="Phobius"/>
    </source>
</evidence>
<feature type="transmembrane region" description="Helical" evidence="1">
    <location>
        <begin position="136"/>
        <end position="156"/>
    </location>
</feature>
<evidence type="ECO:0000313" key="3">
    <source>
        <dbReference type="Proteomes" id="UP000664904"/>
    </source>
</evidence>
<organism evidence="2 3">
    <name type="scientific">Pseudoalteromonas xiamenensis</name>
    <dbReference type="NCBI Taxonomy" id="882626"/>
    <lineage>
        <taxon>Bacteria</taxon>
        <taxon>Pseudomonadati</taxon>
        <taxon>Pseudomonadota</taxon>
        <taxon>Gammaproteobacteria</taxon>
        <taxon>Alteromonadales</taxon>
        <taxon>Pseudoalteromonadaceae</taxon>
        <taxon>Pseudoalteromonas</taxon>
    </lineage>
</organism>
<gene>
    <name evidence="2" type="ORF">J5O05_20195</name>
</gene>
<evidence type="ECO:0000313" key="2">
    <source>
        <dbReference type="EMBL" id="QTH73132.1"/>
    </source>
</evidence>
<accession>A0A975DKY3</accession>
<reference evidence="2" key="1">
    <citation type="submission" date="2021-03" db="EMBL/GenBank/DDBJ databases">
        <title>Complete Genome of Pseudoalteromonas xiamenensis STKMTI.2, a new potential marine bacterium producing anti-Vibrio compounds.</title>
        <authorList>
            <person name="Handayani D.P."/>
            <person name="Isnansetyo A."/>
            <person name="Istiqomah I."/>
            <person name="Jumina J."/>
        </authorList>
    </citation>
    <scope>NUCLEOTIDE SEQUENCE</scope>
    <source>
        <strain evidence="2">STKMTI.2</strain>
        <plasmid evidence="2">unnamed5</plasmid>
    </source>
</reference>
<dbReference type="RefSeq" id="WP_208844751.1">
    <property type="nucleotide sequence ID" value="NZ_CP072135.1"/>
</dbReference>
<feature type="transmembrane region" description="Helical" evidence="1">
    <location>
        <begin position="12"/>
        <end position="37"/>
    </location>
</feature>
<dbReference type="Proteomes" id="UP000664904">
    <property type="component" value="Plasmid unnamed5"/>
</dbReference>
<keyword evidence="1" id="KW-0472">Membrane</keyword>
<feature type="transmembrane region" description="Helical" evidence="1">
    <location>
        <begin position="74"/>
        <end position="91"/>
    </location>
</feature>
<keyword evidence="2" id="KW-0614">Plasmid</keyword>
<name>A0A975DKY3_9GAMM</name>
<dbReference type="AlphaFoldDB" id="A0A975DKY3"/>
<feature type="transmembrane region" description="Helical" evidence="1">
    <location>
        <begin position="49"/>
        <end position="68"/>
    </location>
</feature>
<dbReference type="EMBL" id="CP072135">
    <property type="protein sequence ID" value="QTH73132.1"/>
    <property type="molecule type" value="Genomic_DNA"/>
</dbReference>
<protein>
    <submittedName>
        <fullName evidence="2">DUF2878 family protein</fullName>
    </submittedName>
</protein>
<keyword evidence="1" id="KW-0812">Transmembrane</keyword>
<keyword evidence="1" id="KW-1133">Transmembrane helix</keyword>